<dbReference type="PANTHER" id="PTHR13028">
    <property type="entry name" value="RRNA PROCESSING PROTEIN EBNA1-BINDING PROTEIN-RELATED"/>
    <property type="match status" value="1"/>
</dbReference>
<evidence type="ECO:0000256" key="5">
    <source>
        <dbReference type="ARBA" id="ARBA00023242"/>
    </source>
</evidence>
<keyword evidence="5" id="KW-0539">Nucleus</keyword>
<keyword evidence="3" id="KW-0690">Ribosome biogenesis</keyword>
<evidence type="ECO:0000313" key="7">
    <source>
        <dbReference type="EMBL" id="CCO66091.1"/>
    </source>
</evidence>
<gene>
    <name evidence="7" type="ORF">Bathy07g02980</name>
</gene>
<proteinExistence type="inferred from homology"/>
<dbReference type="GO" id="GO:0030687">
    <property type="term" value="C:preribosome, large subunit precursor"/>
    <property type="evidence" value="ECO:0007669"/>
    <property type="project" value="TreeGrafter"/>
</dbReference>
<keyword evidence="4" id="KW-0175">Coiled coil</keyword>
<dbReference type="AlphaFoldDB" id="K8FEB0"/>
<comment type="subcellular location">
    <subcellularLocation>
        <location evidence="1">Nucleus</location>
        <location evidence="1">Nucleolus</location>
    </subcellularLocation>
</comment>
<dbReference type="GO" id="GO:0042273">
    <property type="term" value="P:ribosomal large subunit biogenesis"/>
    <property type="evidence" value="ECO:0007669"/>
    <property type="project" value="TreeGrafter"/>
</dbReference>
<evidence type="ECO:0000256" key="2">
    <source>
        <dbReference type="ARBA" id="ARBA00007336"/>
    </source>
</evidence>
<keyword evidence="8" id="KW-1185">Reference proteome</keyword>
<evidence type="ECO:0000256" key="4">
    <source>
        <dbReference type="ARBA" id="ARBA00023054"/>
    </source>
</evidence>
<dbReference type="STRING" id="41875.K8FEB0"/>
<evidence type="ECO:0000313" key="8">
    <source>
        <dbReference type="Proteomes" id="UP000198341"/>
    </source>
</evidence>
<feature type="region of interest" description="Disordered" evidence="6">
    <location>
        <begin position="179"/>
        <end position="200"/>
    </location>
</feature>
<dbReference type="EMBL" id="FO082272">
    <property type="protein sequence ID" value="CCO66091.1"/>
    <property type="molecule type" value="Genomic_DNA"/>
</dbReference>
<name>K8FEB0_9CHLO</name>
<dbReference type="eggNOG" id="KOG3080">
    <property type="taxonomic scope" value="Eukaryota"/>
</dbReference>
<comment type="similarity">
    <text evidence="2">Belongs to the EBP2 family.</text>
</comment>
<dbReference type="Pfam" id="PF05890">
    <property type="entry name" value="Ebp2"/>
    <property type="match status" value="1"/>
</dbReference>
<protein>
    <recommendedName>
        <fullName evidence="9">rRNA-processing protein EBP2</fullName>
    </recommendedName>
</protein>
<reference evidence="7 8" key="1">
    <citation type="submission" date="2011-10" db="EMBL/GenBank/DDBJ databases">
        <authorList>
            <person name="Genoscope - CEA"/>
        </authorList>
    </citation>
    <scope>NUCLEOTIDE SEQUENCE [LARGE SCALE GENOMIC DNA]</scope>
    <source>
        <strain evidence="7 8">RCC 1105</strain>
    </source>
</reference>
<evidence type="ECO:0000256" key="6">
    <source>
        <dbReference type="SAM" id="MobiDB-lite"/>
    </source>
</evidence>
<evidence type="ECO:0000256" key="3">
    <source>
        <dbReference type="ARBA" id="ARBA00022517"/>
    </source>
</evidence>
<feature type="region of interest" description="Disordered" evidence="6">
    <location>
        <begin position="1"/>
        <end position="30"/>
    </location>
</feature>
<dbReference type="Proteomes" id="UP000198341">
    <property type="component" value="Chromosome 7"/>
</dbReference>
<dbReference type="RefSeq" id="XP_007512003.1">
    <property type="nucleotide sequence ID" value="XM_007511941.1"/>
</dbReference>
<dbReference type="GO" id="GO:0034399">
    <property type="term" value="C:nuclear periphery"/>
    <property type="evidence" value="ECO:0007669"/>
    <property type="project" value="TreeGrafter"/>
</dbReference>
<dbReference type="InterPro" id="IPR008610">
    <property type="entry name" value="Ebp2"/>
</dbReference>
<dbReference type="OrthoDB" id="443772at2759"/>
<dbReference type="PANTHER" id="PTHR13028:SF0">
    <property type="entry name" value="RRNA-PROCESSING PROTEIN EBP2-RELATED"/>
    <property type="match status" value="1"/>
</dbReference>
<organism evidence="7 8">
    <name type="scientific">Bathycoccus prasinos</name>
    <dbReference type="NCBI Taxonomy" id="41875"/>
    <lineage>
        <taxon>Eukaryota</taxon>
        <taxon>Viridiplantae</taxon>
        <taxon>Chlorophyta</taxon>
        <taxon>Mamiellophyceae</taxon>
        <taxon>Mamiellales</taxon>
        <taxon>Bathycoccaceae</taxon>
        <taxon>Bathycoccus</taxon>
    </lineage>
</organism>
<evidence type="ECO:0000256" key="1">
    <source>
        <dbReference type="ARBA" id="ARBA00004604"/>
    </source>
</evidence>
<accession>K8FEB0</accession>
<dbReference type="KEGG" id="bpg:Bathy07g02980"/>
<sequence>MKALESIQADRRKQQHSNHPSHSSRDANKVFVNNKTGLKQSLEDFQWTNKANWFDHLVVVGENREEKLETVDDDLTRETFFYERALESANQAVKKLKKLGVPVKRPHDYYAEMVKSDEHMKKVRSELMYEQQQLEIRDERRKTREAKRYGKQVQAEKVKQRTLAKKEAIKDLDKWRSQRKKSGFADDGKAPFEGAGGDVKRKRETRDSKFGFGGKKRVRRFILCCSFKEFVSFLPFRLGGYRGCCPHPLHQCDWGIENFHGVYPCSNALHRPAVVGVSNLFCFRLPNRGEHIPLPRQSGVAAVMSRDRPCYLYSSSLSLSFSFTCLVLRHP</sequence>
<dbReference type="GO" id="GO:0005730">
    <property type="term" value="C:nucleolus"/>
    <property type="evidence" value="ECO:0007669"/>
    <property type="project" value="UniProtKB-SubCell"/>
</dbReference>
<evidence type="ECO:0008006" key="9">
    <source>
        <dbReference type="Google" id="ProtNLM"/>
    </source>
</evidence>
<dbReference type="GeneID" id="19014787"/>
<dbReference type="GO" id="GO:0006364">
    <property type="term" value="P:rRNA processing"/>
    <property type="evidence" value="ECO:0007669"/>
    <property type="project" value="TreeGrafter"/>
</dbReference>